<keyword evidence="3" id="KW-1185">Reference proteome</keyword>
<accession>A0A1I7TYV5</accession>
<name>A0A1I7TYV5_9PELO</name>
<dbReference type="SMART" id="SM00131">
    <property type="entry name" value="KU"/>
    <property type="match status" value="1"/>
</dbReference>
<proteinExistence type="predicted"/>
<dbReference type="AlphaFoldDB" id="A0A1I7TYV5"/>
<feature type="signal peptide" evidence="1">
    <location>
        <begin position="1"/>
        <end position="18"/>
    </location>
</feature>
<dbReference type="WBParaSite" id="Csp11.Scaffold629.g13164.t1">
    <property type="protein sequence ID" value="Csp11.Scaffold629.g13164.t1"/>
    <property type="gene ID" value="Csp11.Scaffold629.g13164"/>
</dbReference>
<evidence type="ECO:0000259" key="2">
    <source>
        <dbReference type="PROSITE" id="PS50279"/>
    </source>
</evidence>
<dbReference type="Proteomes" id="UP000095282">
    <property type="component" value="Unplaced"/>
</dbReference>
<dbReference type="InterPro" id="IPR002223">
    <property type="entry name" value="Kunitz_BPTI"/>
</dbReference>
<dbReference type="PROSITE" id="PS50279">
    <property type="entry name" value="BPTI_KUNITZ_2"/>
    <property type="match status" value="1"/>
</dbReference>
<evidence type="ECO:0000256" key="1">
    <source>
        <dbReference type="SAM" id="SignalP"/>
    </source>
</evidence>
<dbReference type="InterPro" id="IPR020901">
    <property type="entry name" value="Prtase_inh_Kunz-CS"/>
</dbReference>
<reference evidence="4" key="1">
    <citation type="submission" date="2016-11" db="UniProtKB">
        <authorList>
            <consortium name="WormBaseParasite"/>
        </authorList>
    </citation>
    <scope>IDENTIFICATION</scope>
</reference>
<dbReference type="SUPFAM" id="SSF57362">
    <property type="entry name" value="BPTI-like"/>
    <property type="match status" value="1"/>
</dbReference>
<dbReference type="GO" id="GO:0004867">
    <property type="term" value="F:serine-type endopeptidase inhibitor activity"/>
    <property type="evidence" value="ECO:0007669"/>
    <property type="project" value="InterPro"/>
</dbReference>
<organism evidence="3 4">
    <name type="scientific">Caenorhabditis tropicalis</name>
    <dbReference type="NCBI Taxonomy" id="1561998"/>
    <lineage>
        <taxon>Eukaryota</taxon>
        <taxon>Metazoa</taxon>
        <taxon>Ecdysozoa</taxon>
        <taxon>Nematoda</taxon>
        <taxon>Chromadorea</taxon>
        <taxon>Rhabditida</taxon>
        <taxon>Rhabditina</taxon>
        <taxon>Rhabditomorpha</taxon>
        <taxon>Rhabditoidea</taxon>
        <taxon>Rhabditidae</taxon>
        <taxon>Peloderinae</taxon>
        <taxon>Caenorhabditis</taxon>
    </lineage>
</organism>
<dbReference type="Gene3D" id="4.10.410.10">
    <property type="entry name" value="Pancreatic trypsin inhibitor Kunitz domain"/>
    <property type="match status" value="1"/>
</dbReference>
<feature type="chain" id="PRO_5009308139" evidence="1">
    <location>
        <begin position="19"/>
        <end position="188"/>
    </location>
</feature>
<dbReference type="PANTHER" id="PTHR47248">
    <property type="entry name" value="PROTEIN CBG06772"/>
    <property type="match status" value="1"/>
</dbReference>
<evidence type="ECO:0000313" key="4">
    <source>
        <dbReference type="WBParaSite" id="Csp11.Scaffold629.g13164.t1"/>
    </source>
</evidence>
<dbReference type="Pfam" id="PF00014">
    <property type="entry name" value="Kunitz_BPTI"/>
    <property type="match status" value="1"/>
</dbReference>
<feature type="domain" description="BPTI/Kunitz inhibitor" evidence="2">
    <location>
        <begin position="23"/>
        <end position="76"/>
    </location>
</feature>
<sequence length="188" mass="20422">MSKSFLLIAALFLEGAFGHPPKCFFGLNPGYTCDTASPSVRFRFDPQMNQCHSFIFKGCGGNKNNYETPGDCGLNCDVDLRSYVQCPLGFPPVFDSRGNSQCSLEGSETGEGCESEDAICTNFNNIALCCNRTVLTGFQDDNSATCPSGKQRWQIDGTTVLAKSCDDVTCPEGYSCNVGNFFSYCCEN</sequence>
<keyword evidence="1" id="KW-0732">Signal</keyword>
<dbReference type="PROSITE" id="PS00280">
    <property type="entry name" value="BPTI_KUNITZ_1"/>
    <property type="match status" value="1"/>
</dbReference>
<dbReference type="STRING" id="1561998.A0A1I7TYV5"/>
<dbReference type="InterPro" id="IPR052861">
    <property type="entry name" value="BPTI/Kunitz_domain"/>
</dbReference>
<dbReference type="InterPro" id="IPR036880">
    <property type="entry name" value="Kunitz_BPTI_sf"/>
</dbReference>
<dbReference type="eggNOG" id="KOG4295">
    <property type="taxonomic scope" value="Eukaryota"/>
</dbReference>
<dbReference type="PANTHER" id="PTHR47248:SF5">
    <property type="entry name" value="BPTI_KUNITZ INHIBITOR DOMAIN-CONTAINING PROTEIN"/>
    <property type="match status" value="1"/>
</dbReference>
<protein>
    <submittedName>
        <fullName evidence="4">BPTI/Kunitz inhibitor domain-containing protein</fullName>
    </submittedName>
</protein>
<dbReference type="CDD" id="cd00109">
    <property type="entry name" value="Kunitz-type"/>
    <property type="match status" value="1"/>
</dbReference>
<evidence type="ECO:0000313" key="3">
    <source>
        <dbReference type="Proteomes" id="UP000095282"/>
    </source>
</evidence>